<proteinExistence type="predicted"/>
<evidence type="ECO:0000256" key="4">
    <source>
        <dbReference type="ARBA" id="ARBA00022942"/>
    </source>
</evidence>
<keyword evidence="9" id="KW-0675">Receptor</keyword>
<dbReference type="InterPro" id="IPR044867">
    <property type="entry name" value="DEUBAD_dom"/>
</dbReference>
<evidence type="ECO:0000256" key="6">
    <source>
        <dbReference type="SAM" id="MobiDB-lite"/>
    </source>
</evidence>
<dbReference type="FunFam" id="2.30.29.70:FF:000001">
    <property type="entry name" value="Proteasomal ubiquitin receptor ADRM1"/>
    <property type="match status" value="1"/>
</dbReference>
<feature type="compositionally biased region" description="Polar residues" evidence="6">
    <location>
        <begin position="151"/>
        <end position="163"/>
    </location>
</feature>
<keyword evidence="4 9" id="KW-0647">Proteasome</keyword>
<reference evidence="10" key="1">
    <citation type="journal article" date="2018" name="Nat. Microbiol.">
        <title>Leveraging single-cell genomics to expand the fungal tree of life.</title>
        <authorList>
            <person name="Ahrendt S.R."/>
            <person name="Quandt C.A."/>
            <person name="Ciobanu D."/>
            <person name="Clum A."/>
            <person name="Salamov A."/>
            <person name="Andreopoulos B."/>
            <person name="Cheng J.F."/>
            <person name="Woyke T."/>
            <person name="Pelin A."/>
            <person name="Henrissat B."/>
            <person name="Reynolds N.K."/>
            <person name="Benny G.L."/>
            <person name="Smith M.E."/>
            <person name="James T.Y."/>
            <person name="Grigoriev I.V."/>
        </authorList>
    </citation>
    <scope>NUCLEOTIDE SEQUENCE [LARGE SCALE GENOMIC DNA]</scope>
</reference>
<dbReference type="InterPro" id="IPR038633">
    <property type="entry name" value="Rpn13/ADRM1_Pru_sf"/>
</dbReference>
<dbReference type="InterPro" id="IPR044868">
    <property type="entry name" value="Rpn13/ADRM1_Pru"/>
</dbReference>
<gene>
    <name evidence="9" type="ORF">BJ684DRAFT_11872</name>
</gene>
<feature type="compositionally biased region" description="Polar residues" evidence="6">
    <location>
        <begin position="282"/>
        <end position="292"/>
    </location>
</feature>
<dbReference type="PANTHER" id="PTHR12225:SF0">
    <property type="entry name" value="PROTEASOMAL UBIQUITIN RECEPTOR ADRM1"/>
    <property type="match status" value="1"/>
</dbReference>
<dbReference type="GO" id="GO:0070628">
    <property type="term" value="F:proteasome binding"/>
    <property type="evidence" value="ECO:0007669"/>
    <property type="project" value="TreeGrafter"/>
</dbReference>
<dbReference type="Gene3D" id="1.10.2020.20">
    <property type="match status" value="1"/>
</dbReference>
<feature type="domain" description="Pru" evidence="8">
    <location>
        <begin position="12"/>
        <end position="127"/>
    </location>
</feature>
<dbReference type="GO" id="GO:0008541">
    <property type="term" value="C:proteasome regulatory particle, lid subcomplex"/>
    <property type="evidence" value="ECO:0007669"/>
    <property type="project" value="TreeGrafter"/>
</dbReference>
<dbReference type="PROSITE" id="PS51916">
    <property type="entry name" value="DEUBAD"/>
    <property type="match status" value="1"/>
</dbReference>
<accession>A0A4P9Y0B6</accession>
<dbReference type="AlphaFoldDB" id="A0A4P9Y0B6"/>
<dbReference type="InterPro" id="IPR032368">
    <property type="entry name" value="RPN13_DEUBAD"/>
</dbReference>
<dbReference type="PROSITE" id="PS51917">
    <property type="entry name" value="PRU"/>
    <property type="match status" value="1"/>
</dbReference>
<dbReference type="GO" id="GO:0061133">
    <property type="term" value="F:endopeptidase activator activity"/>
    <property type="evidence" value="ECO:0007669"/>
    <property type="project" value="TreeGrafter"/>
</dbReference>
<dbReference type="GO" id="GO:0005737">
    <property type="term" value="C:cytoplasm"/>
    <property type="evidence" value="ECO:0007669"/>
    <property type="project" value="UniProtKB-SubCell"/>
</dbReference>
<sequence>MSTDLFSSQSTGHHRYLLSFKAGRCFRDTNGSKWVHPEARKGLFFVEKQEDDLLHFCWKDRETQEVLDDFIVFTEDAVFEKVTQSPDRIYALRFTSSGDVHFFWMQYKDQSKDSRRVNDVNAVIDNPDALDPQDIHENESDEEDPEEPLLRSTSAPSREGQQQALDHLQSMIRDAGQNEEEATDALSLEDVLTVDTIRPMLSDPQTRQALFPHLPEGSSSPSEQEIVEVISSAPFKRSLRSLSVALNSGQLGPLASSLGLGSGAGSSVRAFLQAISDRARRSTGNQGGQASQDRMDMD</sequence>
<dbReference type="Pfam" id="PF16550">
    <property type="entry name" value="RPN13_C"/>
    <property type="match status" value="1"/>
</dbReference>
<dbReference type="GO" id="GO:0005634">
    <property type="term" value="C:nucleus"/>
    <property type="evidence" value="ECO:0007669"/>
    <property type="project" value="UniProtKB-SubCell"/>
</dbReference>
<evidence type="ECO:0000259" key="8">
    <source>
        <dbReference type="PROSITE" id="PS51917"/>
    </source>
</evidence>
<protein>
    <submittedName>
        <fullName evidence="9">Proteasome complex subunit Rpn13 ubiquitin receptor-domain-containing protein</fullName>
    </submittedName>
</protein>
<feature type="region of interest" description="Disordered" evidence="6">
    <location>
        <begin position="277"/>
        <end position="298"/>
    </location>
</feature>
<dbReference type="InterPro" id="IPR006773">
    <property type="entry name" value="Rpn13/ADRM1"/>
</dbReference>
<dbReference type="PANTHER" id="PTHR12225">
    <property type="entry name" value="ADHESION REGULATING MOLECULE 1 110 KDA CELL MEMBRANE GLYCOPROTEIN"/>
    <property type="match status" value="1"/>
</dbReference>
<evidence type="ECO:0000256" key="1">
    <source>
        <dbReference type="ARBA" id="ARBA00004123"/>
    </source>
</evidence>
<dbReference type="OrthoDB" id="340431at2759"/>
<feature type="domain" description="DEUBAD" evidence="7">
    <location>
        <begin position="179"/>
        <end position="285"/>
    </location>
</feature>
<comment type="subcellular location">
    <subcellularLocation>
        <location evidence="2">Cytoplasm</location>
    </subcellularLocation>
    <subcellularLocation>
        <location evidence="1">Nucleus</location>
    </subcellularLocation>
</comment>
<feature type="region of interest" description="Disordered" evidence="6">
    <location>
        <begin position="125"/>
        <end position="163"/>
    </location>
</feature>
<keyword evidence="3" id="KW-0963">Cytoplasm</keyword>
<dbReference type="InterPro" id="IPR038108">
    <property type="entry name" value="RPN13_DEUBAD_sf"/>
</dbReference>
<keyword evidence="10" id="KW-1185">Reference proteome</keyword>
<dbReference type="Proteomes" id="UP000267251">
    <property type="component" value="Unassembled WGS sequence"/>
</dbReference>
<dbReference type="Gene3D" id="2.30.29.70">
    <property type="entry name" value="Proteasomal ubiquitin receptor Rpn13/ADRM1"/>
    <property type="match status" value="1"/>
</dbReference>
<organism evidence="9 10">
    <name type="scientific">Piptocephalis cylindrospora</name>
    <dbReference type="NCBI Taxonomy" id="1907219"/>
    <lineage>
        <taxon>Eukaryota</taxon>
        <taxon>Fungi</taxon>
        <taxon>Fungi incertae sedis</taxon>
        <taxon>Zoopagomycota</taxon>
        <taxon>Zoopagomycotina</taxon>
        <taxon>Zoopagomycetes</taxon>
        <taxon>Zoopagales</taxon>
        <taxon>Piptocephalidaceae</taxon>
        <taxon>Piptocephalis</taxon>
    </lineage>
</organism>
<evidence type="ECO:0000256" key="5">
    <source>
        <dbReference type="ARBA" id="ARBA00023242"/>
    </source>
</evidence>
<evidence type="ECO:0000256" key="2">
    <source>
        <dbReference type="ARBA" id="ARBA00004496"/>
    </source>
</evidence>
<dbReference type="EMBL" id="KZ988443">
    <property type="protein sequence ID" value="RKP12185.1"/>
    <property type="molecule type" value="Genomic_DNA"/>
</dbReference>
<evidence type="ECO:0000313" key="10">
    <source>
        <dbReference type="Proteomes" id="UP000267251"/>
    </source>
</evidence>
<keyword evidence="5" id="KW-0539">Nucleus</keyword>
<evidence type="ECO:0000313" key="9">
    <source>
        <dbReference type="EMBL" id="RKP12185.1"/>
    </source>
</evidence>
<evidence type="ECO:0000259" key="7">
    <source>
        <dbReference type="PROSITE" id="PS51916"/>
    </source>
</evidence>
<dbReference type="Pfam" id="PF04683">
    <property type="entry name" value="Rpn13_ADRM1_Pru"/>
    <property type="match status" value="1"/>
</dbReference>
<evidence type="ECO:0000256" key="3">
    <source>
        <dbReference type="ARBA" id="ARBA00022490"/>
    </source>
</evidence>
<name>A0A4P9Y0B6_9FUNG</name>